<evidence type="ECO:0000256" key="15">
    <source>
        <dbReference type="SAM" id="SignalP"/>
    </source>
</evidence>
<evidence type="ECO:0000259" key="16">
    <source>
        <dbReference type="PROSITE" id="PS51686"/>
    </source>
</evidence>
<dbReference type="NCBIfam" id="NF008149">
    <property type="entry name" value="PRK10901.1"/>
    <property type="match status" value="1"/>
</dbReference>
<feature type="binding site" evidence="14">
    <location>
        <position position="331"/>
    </location>
    <ligand>
        <name>S-adenosyl-L-methionine</name>
        <dbReference type="ChEBI" id="CHEBI:59789"/>
    </ligand>
</feature>
<evidence type="ECO:0000313" key="17">
    <source>
        <dbReference type="EMBL" id="MFC0269803.1"/>
    </source>
</evidence>
<evidence type="ECO:0000256" key="4">
    <source>
        <dbReference type="ARBA" id="ARBA00012140"/>
    </source>
</evidence>
<dbReference type="RefSeq" id="WP_019952074.1">
    <property type="nucleotide sequence ID" value="NZ_JBHLVX010000067.1"/>
</dbReference>
<keyword evidence="7 14" id="KW-0489">Methyltransferase</keyword>
<dbReference type="InterPro" id="IPR001678">
    <property type="entry name" value="MeTrfase_RsmB-F_NOP2_dom"/>
</dbReference>
<evidence type="ECO:0000256" key="13">
    <source>
        <dbReference type="ARBA" id="ARBA00047283"/>
    </source>
</evidence>
<keyword evidence="8 14" id="KW-0808">Transferase</keyword>
<dbReference type="SUPFAM" id="SSF53335">
    <property type="entry name" value="S-adenosyl-L-methionine-dependent methyltransferases"/>
    <property type="match status" value="1"/>
</dbReference>
<comment type="catalytic activity">
    <reaction evidence="13">
        <text>cytidine(967) in 16S rRNA + S-adenosyl-L-methionine = 5-methylcytidine(967) in 16S rRNA + S-adenosyl-L-homocysteine + H(+)</text>
        <dbReference type="Rhea" id="RHEA:42748"/>
        <dbReference type="Rhea" id="RHEA-COMP:10219"/>
        <dbReference type="Rhea" id="RHEA-COMP:10220"/>
        <dbReference type="ChEBI" id="CHEBI:15378"/>
        <dbReference type="ChEBI" id="CHEBI:57856"/>
        <dbReference type="ChEBI" id="CHEBI:59789"/>
        <dbReference type="ChEBI" id="CHEBI:74483"/>
        <dbReference type="ChEBI" id="CHEBI:82748"/>
        <dbReference type="EC" id="2.1.1.176"/>
    </reaction>
</comment>
<dbReference type="InterPro" id="IPR029063">
    <property type="entry name" value="SAM-dependent_MTases_sf"/>
</dbReference>
<proteinExistence type="inferred from homology"/>
<dbReference type="Pfam" id="PF01189">
    <property type="entry name" value="Methyltr_RsmB-F"/>
    <property type="match status" value="1"/>
</dbReference>
<keyword evidence="5" id="KW-0963">Cytoplasm</keyword>
<feature type="signal peptide" evidence="15">
    <location>
        <begin position="1"/>
        <end position="22"/>
    </location>
</feature>
<evidence type="ECO:0000256" key="2">
    <source>
        <dbReference type="ARBA" id="ARBA00004496"/>
    </source>
</evidence>
<dbReference type="EMBL" id="JBHLVX010000067">
    <property type="protein sequence ID" value="MFC0269803.1"/>
    <property type="molecule type" value="Genomic_DNA"/>
</dbReference>
<evidence type="ECO:0000256" key="11">
    <source>
        <dbReference type="ARBA" id="ARBA00030399"/>
    </source>
</evidence>
<keyword evidence="15" id="KW-0732">Signal</keyword>
<dbReference type="InterPro" id="IPR023267">
    <property type="entry name" value="RCMT"/>
</dbReference>
<evidence type="ECO:0000256" key="14">
    <source>
        <dbReference type="PROSITE-ProRule" id="PRU01023"/>
    </source>
</evidence>
<dbReference type="InterPro" id="IPR049560">
    <property type="entry name" value="MeTrfase_RsmB-F_NOP2_cat"/>
</dbReference>
<dbReference type="Proteomes" id="UP001589814">
    <property type="component" value="Unassembled WGS sequence"/>
</dbReference>
<comment type="function">
    <text evidence="1">Specifically methylates the cytosine at position 967 (m5C967) of 16S rRNA.</text>
</comment>
<dbReference type="InterPro" id="IPR004573">
    <property type="entry name" value="rRNA_ssu_MeTfrase_B"/>
</dbReference>
<dbReference type="PROSITE" id="PS01153">
    <property type="entry name" value="NOL1_NOP2_SUN"/>
    <property type="match status" value="1"/>
</dbReference>
<evidence type="ECO:0000256" key="6">
    <source>
        <dbReference type="ARBA" id="ARBA00022552"/>
    </source>
</evidence>
<dbReference type="CDD" id="cd02440">
    <property type="entry name" value="AdoMet_MTases"/>
    <property type="match status" value="1"/>
</dbReference>
<dbReference type="InterPro" id="IPR054728">
    <property type="entry name" value="RsmB-like_ferredoxin"/>
</dbReference>
<keyword evidence="18" id="KW-1185">Reference proteome</keyword>
<evidence type="ECO:0000256" key="7">
    <source>
        <dbReference type="ARBA" id="ARBA00022603"/>
    </source>
</evidence>
<feature type="active site" description="Nucleophile" evidence="14">
    <location>
        <position position="384"/>
    </location>
</feature>
<evidence type="ECO:0000256" key="8">
    <source>
        <dbReference type="ARBA" id="ARBA00022679"/>
    </source>
</evidence>
<evidence type="ECO:0000256" key="9">
    <source>
        <dbReference type="ARBA" id="ARBA00022691"/>
    </source>
</evidence>
<sequence length="448" mass="48528">MSARRRKPQVSSVRALAALALAPVLDGRAALSAELPVSLAERDRSLYRALCFGVCRTLPQLEALAGQLLRSPFKKRDSDVQALLLLGLYQLYHMRIPAHAAVGETAGAARELGKSWATRVLNGCLRRFDREGDALLNAVAAQPAVAHWHPDWLLQRLERAWPEQWRDIVTANNQPGPMTLRVNARRGDRARYLARLQAADLAASPCPYSADGITLATPCDVAELPGFAEGEVSVQDEAAQLAAPLLLGALDERAGTSPRILDACSAPGGKSAHLLEQRPEARLTALDSDAARLERVRATLARLSLAGDTHCADATEDDWWSGEAFDAILLDAPCSGCGVIRRHPDIKRLRRSADIAPLAALQARLLDALWTKLAPGGALLYATCSVLPEENAEQIDAFVARTPDARARPLDTTWGVSAGRGRQLFPEAQGHDGFFYALMMKSQASERE</sequence>
<dbReference type="PANTHER" id="PTHR22807">
    <property type="entry name" value="NOP2 YEAST -RELATED NOL1/NOP2/FMU SUN DOMAIN-CONTAINING"/>
    <property type="match status" value="1"/>
</dbReference>
<dbReference type="Pfam" id="PF22458">
    <property type="entry name" value="RsmF-B_ferredox"/>
    <property type="match status" value="1"/>
</dbReference>
<evidence type="ECO:0000256" key="10">
    <source>
        <dbReference type="ARBA" id="ARBA00022884"/>
    </source>
</evidence>
<comment type="caution">
    <text evidence="17">The sequence shown here is derived from an EMBL/GenBank/DDBJ whole genome shotgun (WGS) entry which is preliminary data.</text>
</comment>
<name>A0ABV6G8I4_9GAMM</name>
<evidence type="ECO:0000256" key="5">
    <source>
        <dbReference type="ARBA" id="ARBA00022490"/>
    </source>
</evidence>
<evidence type="ECO:0000256" key="12">
    <source>
        <dbReference type="ARBA" id="ARBA00031088"/>
    </source>
</evidence>
<dbReference type="Gene3D" id="3.30.70.1170">
    <property type="entry name" value="Sun protein, domain 3"/>
    <property type="match status" value="1"/>
</dbReference>
<dbReference type="NCBIfam" id="TIGR00563">
    <property type="entry name" value="rsmB"/>
    <property type="match status" value="1"/>
</dbReference>
<keyword evidence="10 14" id="KW-0694">RNA-binding</keyword>
<dbReference type="Gene3D" id="3.40.50.150">
    <property type="entry name" value="Vaccinia Virus protein VP39"/>
    <property type="match status" value="1"/>
</dbReference>
<feature type="chain" id="PRO_5045651708" description="16S rRNA (cytosine(967)-C(5))-methyltransferase" evidence="15">
    <location>
        <begin position="23"/>
        <end position="448"/>
    </location>
</feature>
<dbReference type="SUPFAM" id="SSF48013">
    <property type="entry name" value="NusB-like"/>
    <property type="match status" value="1"/>
</dbReference>
<dbReference type="PANTHER" id="PTHR22807:SF61">
    <property type="entry name" value="NOL1_NOP2_SUN FAMILY PROTEIN _ ANTITERMINATION NUSB DOMAIN-CONTAINING PROTEIN"/>
    <property type="match status" value="1"/>
</dbReference>
<keyword evidence="6" id="KW-0698">rRNA processing</keyword>
<gene>
    <name evidence="17" type="primary">rsmB</name>
    <name evidence="17" type="ORF">ACFFHW_17715</name>
</gene>
<dbReference type="InterPro" id="IPR035926">
    <property type="entry name" value="NusB-like_sf"/>
</dbReference>
<feature type="binding site" evidence="14">
    <location>
        <begin position="264"/>
        <end position="270"/>
    </location>
    <ligand>
        <name>S-adenosyl-L-methionine</name>
        <dbReference type="ChEBI" id="CHEBI:59789"/>
    </ligand>
</feature>
<evidence type="ECO:0000256" key="1">
    <source>
        <dbReference type="ARBA" id="ARBA00002724"/>
    </source>
</evidence>
<dbReference type="Gene3D" id="1.10.287.730">
    <property type="entry name" value="Helix hairpin bin"/>
    <property type="match status" value="1"/>
</dbReference>
<protein>
    <recommendedName>
        <fullName evidence="4">16S rRNA (cytosine(967)-C(5))-methyltransferase</fullName>
        <ecNumber evidence="4">2.1.1.176</ecNumber>
    </recommendedName>
    <alternativeName>
        <fullName evidence="11">16S rRNA m5C967 methyltransferase</fullName>
    </alternativeName>
    <alternativeName>
        <fullName evidence="12">rRNA (cytosine-C(5)-)-methyltransferase RsmB</fullName>
    </alternativeName>
</protein>
<reference evidence="17 18" key="1">
    <citation type="submission" date="2024-09" db="EMBL/GenBank/DDBJ databases">
        <authorList>
            <person name="Sun Q."/>
            <person name="Mori K."/>
        </authorList>
    </citation>
    <scope>NUCLEOTIDE SEQUENCE [LARGE SCALE GENOMIC DNA]</scope>
    <source>
        <strain evidence="17 18">CCM 7415</strain>
    </source>
</reference>
<dbReference type="GO" id="GO:0032259">
    <property type="term" value="P:methylation"/>
    <property type="evidence" value="ECO:0007669"/>
    <property type="project" value="UniProtKB-KW"/>
</dbReference>
<dbReference type="InterPro" id="IPR006027">
    <property type="entry name" value="NusB_RsmB_TIM44"/>
</dbReference>
<organism evidence="17 18">
    <name type="scientific">Kushneria aurantia</name>
    <dbReference type="NCBI Taxonomy" id="504092"/>
    <lineage>
        <taxon>Bacteria</taxon>
        <taxon>Pseudomonadati</taxon>
        <taxon>Pseudomonadota</taxon>
        <taxon>Gammaproteobacteria</taxon>
        <taxon>Oceanospirillales</taxon>
        <taxon>Halomonadaceae</taxon>
        <taxon>Kushneria</taxon>
    </lineage>
</organism>
<comment type="similarity">
    <text evidence="3 14">Belongs to the class I-like SAM-binding methyltransferase superfamily. RsmB/NOP family.</text>
</comment>
<accession>A0ABV6G8I4</accession>
<feature type="binding site" evidence="14">
    <location>
        <position position="287"/>
    </location>
    <ligand>
        <name>S-adenosyl-L-methionine</name>
        <dbReference type="ChEBI" id="CHEBI:59789"/>
    </ligand>
</feature>
<dbReference type="PROSITE" id="PS51686">
    <property type="entry name" value="SAM_MT_RSMB_NOP"/>
    <property type="match status" value="1"/>
</dbReference>
<dbReference type="GO" id="GO:0008168">
    <property type="term" value="F:methyltransferase activity"/>
    <property type="evidence" value="ECO:0007669"/>
    <property type="project" value="UniProtKB-KW"/>
</dbReference>
<dbReference type="PRINTS" id="PR02008">
    <property type="entry name" value="RCMTFAMILY"/>
</dbReference>
<evidence type="ECO:0000256" key="3">
    <source>
        <dbReference type="ARBA" id="ARBA00007494"/>
    </source>
</evidence>
<dbReference type="EC" id="2.1.1.176" evidence="4"/>
<feature type="binding site" evidence="14">
    <location>
        <position position="313"/>
    </location>
    <ligand>
        <name>S-adenosyl-L-methionine</name>
        <dbReference type="ChEBI" id="CHEBI:59789"/>
    </ligand>
</feature>
<dbReference type="Gene3D" id="1.10.940.10">
    <property type="entry name" value="NusB-like"/>
    <property type="match status" value="1"/>
</dbReference>
<dbReference type="InterPro" id="IPR018314">
    <property type="entry name" value="RsmB/NOL1/NOP2-like_CS"/>
</dbReference>
<feature type="domain" description="SAM-dependent MTase RsmB/NOP-type" evidence="16">
    <location>
        <begin position="168"/>
        <end position="442"/>
    </location>
</feature>
<dbReference type="Pfam" id="PF01029">
    <property type="entry name" value="NusB"/>
    <property type="match status" value="1"/>
</dbReference>
<evidence type="ECO:0000313" key="18">
    <source>
        <dbReference type="Proteomes" id="UP001589814"/>
    </source>
</evidence>
<comment type="subcellular location">
    <subcellularLocation>
        <location evidence="2">Cytoplasm</location>
    </subcellularLocation>
</comment>
<keyword evidence="9 14" id="KW-0949">S-adenosyl-L-methionine</keyword>